<dbReference type="InterPro" id="IPR008969">
    <property type="entry name" value="CarboxyPept-like_regulatory"/>
</dbReference>
<dbReference type="InterPro" id="IPR039426">
    <property type="entry name" value="TonB-dep_rcpt-like"/>
</dbReference>
<dbReference type="Gene3D" id="2.60.40.1120">
    <property type="entry name" value="Carboxypeptidase-like, regulatory domain"/>
    <property type="match status" value="1"/>
</dbReference>
<dbReference type="Pfam" id="PF00593">
    <property type="entry name" value="TonB_dep_Rec_b-barrel"/>
    <property type="match status" value="1"/>
</dbReference>
<keyword evidence="9 10" id="KW-0998">Cell outer membrane</keyword>
<evidence type="ECO:0000256" key="9">
    <source>
        <dbReference type="ARBA" id="ARBA00023237"/>
    </source>
</evidence>
<dbReference type="InterPro" id="IPR037066">
    <property type="entry name" value="Plug_dom_sf"/>
</dbReference>
<dbReference type="Pfam" id="PF07715">
    <property type="entry name" value="Plug"/>
    <property type="match status" value="1"/>
</dbReference>
<dbReference type="Gene3D" id="2.40.170.20">
    <property type="entry name" value="TonB-dependent receptor, beta-barrel domain"/>
    <property type="match status" value="1"/>
</dbReference>
<dbReference type="GO" id="GO:0015344">
    <property type="term" value="F:siderophore uptake transmembrane transporter activity"/>
    <property type="evidence" value="ECO:0007669"/>
    <property type="project" value="TreeGrafter"/>
</dbReference>
<keyword evidence="7 10" id="KW-0472">Membrane</keyword>
<dbReference type="InterPro" id="IPR000531">
    <property type="entry name" value="Beta-barrel_TonB"/>
</dbReference>
<accession>A0A7K0FVC3</accession>
<evidence type="ECO:0000256" key="7">
    <source>
        <dbReference type="ARBA" id="ARBA00023136"/>
    </source>
</evidence>
<keyword evidence="4 10" id="KW-0812">Transmembrane</keyword>
<evidence type="ECO:0000256" key="12">
    <source>
        <dbReference type="SAM" id="SignalP"/>
    </source>
</evidence>
<comment type="similarity">
    <text evidence="10 11">Belongs to the TonB-dependent receptor family.</text>
</comment>
<feature type="chain" id="PRO_5029866494" evidence="12">
    <location>
        <begin position="24"/>
        <end position="816"/>
    </location>
</feature>
<feature type="domain" description="TonB-dependent receptor plug" evidence="14">
    <location>
        <begin position="127"/>
        <end position="228"/>
    </location>
</feature>
<evidence type="ECO:0000256" key="11">
    <source>
        <dbReference type="RuleBase" id="RU003357"/>
    </source>
</evidence>
<dbReference type="SUPFAM" id="SSF56935">
    <property type="entry name" value="Porins"/>
    <property type="match status" value="1"/>
</dbReference>
<dbReference type="SUPFAM" id="SSF49464">
    <property type="entry name" value="Carboxypeptidase regulatory domain-like"/>
    <property type="match status" value="1"/>
</dbReference>
<keyword evidence="16" id="KW-1185">Reference proteome</keyword>
<dbReference type="OrthoDB" id="9812892at2"/>
<evidence type="ECO:0000313" key="15">
    <source>
        <dbReference type="EMBL" id="MRX75024.1"/>
    </source>
</evidence>
<dbReference type="GO" id="GO:0009279">
    <property type="term" value="C:cell outer membrane"/>
    <property type="evidence" value="ECO:0007669"/>
    <property type="project" value="UniProtKB-SubCell"/>
</dbReference>
<dbReference type="PANTHER" id="PTHR30069:SF29">
    <property type="entry name" value="HEMOGLOBIN AND HEMOGLOBIN-HAPTOGLOBIN-BINDING PROTEIN 1-RELATED"/>
    <property type="match status" value="1"/>
</dbReference>
<evidence type="ECO:0000256" key="2">
    <source>
        <dbReference type="ARBA" id="ARBA00022448"/>
    </source>
</evidence>
<dbReference type="InterPro" id="IPR036942">
    <property type="entry name" value="Beta-barrel_TonB_sf"/>
</dbReference>
<evidence type="ECO:0000313" key="16">
    <source>
        <dbReference type="Proteomes" id="UP000487757"/>
    </source>
</evidence>
<evidence type="ECO:0000256" key="6">
    <source>
        <dbReference type="ARBA" id="ARBA00023077"/>
    </source>
</evidence>
<dbReference type="PROSITE" id="PS52016">
    <property type="entry name" value="TONB_DEPENDENT_REC_3"/>
    <property type="match status" value="1"/>
</dbReference>
<keyword evidence="3 10" id="KW-1134">Transmembrane beta strand</keyword>
<dbReference type="GO" id="GO:0044718">
    <property type="term" value="P:siderophore transmembrane transport"/>
    <property type="evidence" value="ECO:0007669"/>
    <property type="project" value="TreeGrafter"/>
</dbReference>
<feature type="domain" description="TonB-dependent receptor-like beta-barrel" evidence="13">
    <location>
        <begin position="318"/>
        <end position="774"/>
    </location>
</feature>
<dbReference type="InterPro" id="IPR012910">
    <property type="entry name" value="Plug_dom"/>
</dbReference>
<keyword evidence="8 15" id="KW-0675">Receptor</keyword>
<protein>
    <submittedName>
        <fullName evidence="15">TonB-dependent receptor</fullName>
    </submittedName>
</protein>
<evidence type="ECO:0000256" key="5">
    <source>
        <dbReference type="ARBA" id="ARBA00022729"/>
    </source>
</evidence>
<keyword evidence="5 12" id="KW-0732">Signal</keyword>
<dbReference type="Gene3D" id="2.170.130.10">
    <property type="entry name" value="TonB-dependent receptor, plug domain"/>
    <property type="match status" value="1"/>
</dbReference>
<dbReference type="EMBL" id="WKKH01000003">
    <property type="protein sequence ID" value="MRX75024.1"/>
    <property type="molecule type" value="Genomic_DNA"/>
</dbReference>
<organism evidence="15 16">
    <name type="scientific">Pedobacter petrophilus</name>
    <dbReference type="NCBI Taxonomy" id="1908241"/>
    <lineage>
        <taxon>Bacteria</taxon>
        <taxon>Pseudomonadati</taxon>
        <taxon>Bacteroidota</taxon>
        <taxon>Sphingobacteriia</taxon>
        <taxon>Sphingobacteriales</taxon>
        <taxon>Sphingobacteriaceae</taxon>
        <taxon>Pedobacter</taxon>
    </lineage>
</organism>
<gene>
    <name evidence="15" type="ORF">GJU39_02890</name>
</gene>
<comment type="caution">
    <text evidence="15">The sequence shown here is derived from an EMBL/GenBank/DDBJ whole genome shotgun (WGS) entry which is preliminary data.</text>
</comment>
<dbReference type="Pfam" id="PF13715">
    <property type="entry name" value="CarbopepD_reg_2"/>
    <property type="match status" value="1"/>
</dbReference>
<evidence type="ECO:0000256" key="4">
    <source>
        <dbReference type="ARBA" id="ARBA00022692"/>
    </source>
</evidence>
<evidence type="ECO:0000256" key="8">
    <source>
        <dbReference type="ARBA" id="ARBA00023170"/>
    </source>
</evidence>
<evidence type="ECO:0000256" key="1">
    <source>
        <dbReference type="ARBA" id="ARBA00004571"/>
    </source>
</evidence>
<name>A0A7K0FVC3_9SPHI</name>
<keyword evidence="2 10" id="KW-0813">Transport</keyword>
<dbReference type="AlphaFoldDB" id="A0A7K0FVC3"/>
<comment type="subcellular location">
    <subcellularLocation>
        <location evidence="1 10">Cell outer membrane</location>
        <topology evidence="1 10">Multi-pass membrane protein</topology>
    </subcellularLocation>
</comment>
<dbReference type="PANTHER" id="PTHR30069">
    <property type="entry name" value="TONB-DEPENDENT OUTER MEMBRANE RECEPTOR"/>
    <property type="match status" value="1"/>
</dbReference>
<dbReference type="Proteomes" id="UP000487757">
    <property type="component" value="Unassembled WGS sequence"/>
</dbReference>
<evidence type="ECO:0000259" key="14">
    <source>
        <dbReference type="Pfam" id="PF07715"/>
    </source>
</evidence>
<dbReference type="RefSeq" id="WP_154279188.1">
    <property type="nucleotide sequence ID" value="NZ_JBHUJQ010000001.1"/>
</dbReference>
<sequence length="816" mass="91783">MEFNKLLLTGAFCLLSLCARSQANPPGTLKGNITDDHQIPVQDATIRLLPIKIAQATDREGGYFFENLKPGKYNLEIIVVGYRKQNKEIIIKAGDTHIYNLVLDKTTEKLEEVSILGITKSKEIGKQAYNVTSIDAKPLHNTTMDLGQVINRVSGARIRESGGIGSDLRFSLNGFTGRQVRFFLDGVPMDNFGSSFQLNNIPVNFADRIEVYKGVVPVWLGGDALGGAVNIISNSKPRTYLDASYSYGSFNTHKSAVNAGYTAKSGFTVQLNAFQNYSDNNYWVDVDVVDQVTGLNNPSRVKRFHDHYHNETLVANIGVTGKKYADQLLFGLTLGKNRADIQTGNRMYDVYGARWRSGNIVQPSFKYSKKNLLLSGLDLNVSGNFNFGEERTVDTANKRYTWDGSFVYKNKVNPSAPGGEVSLRDYKFKNNNGIASVGLNYQINEKHSVSLNELYTTFNREGQNSFDPENIYDKQPRVTRKNMLGLGYKYDISEKFNTTAFVKQYNQNIISNLVTATYDAIAATYNYSIADRTSNLSKTGYGLAATYFLAADLQIKTSYERAYRLPDNNELFGDEINETSNIALKPENSHNLNLGATYSFNLNKVHYLDISANYIFRNANDYIRGILVPGGTSNSNGEYIQMNVNEAKVTNRGIDVEIQYAYKKRFSITANATYQNLRNGTQFETLANGTRSAVQSVVYRDRIPNTPYLFGNANGTLYMNHIFKPKDRFSISYNAGYVNQFYLFWPSQGAKDGKLIIPTQWIHDASLLYTVANGKYNIAFECLDLTDARLFDNYMLQKPSRAFNIKLRYFISKQTQ</sequence>
<feature type="signal peptide" evidence="12">
    <location>
        <begin position="1"/>
        <end position="23"/>
    </location>
</feature>
<proteinExistence type="inferred from homology"/>
<evidence type="ECO:0000256" key="3">
    <source>
        <dbReference type="ARBA" id="ARBA00022452"/>
    </source>
</evidence>
<keyword evidence="6 11" id="KW-0798">TonB box</keyword>
<reference evidence="15 16" key="1">
    <citation type="submission" date="2019-11" db="EMBL/GenBank/DDBJ databases">
        <title>Pedobacter petrophilus genome.</title>
        <authorList>
            <person name="Feldbauer M.J."/>
            <person name="Newman J.D."/>
        </authorList>
    </citation>
    <scope>NUCLEOTIDE SEQUENCE [LARGE SCALE GENOMIC DNA]</scope>
    <source>
        <strain evidence="15 16">LMG 29686</strain>
    </source>
</reference>
<evidence type="ECO:0000256" key="10">
    <source>
        <dbReference type="PROSITE-ProRule" id="PRU01360"/>
    </source>
</evidence>
<evidence type="ECO:0000259" key="13">
    <source>
        <dbReference type="Pfam" id="PF00593"/>
    </source>
</evidence>